<proteinExistence type="predicted"/>
<keyword evidence="3 6" id="KW-1133">Transmembrane helix</keyword>
<feature type="transmembrane region" description="Helical" evidence="6">
    <location>
        <begin position="59"/>
        <end position="88"/>
    </location>
</feature>
<evidence type="ECO:0000256" key="5">
    <source>
        <dbReference type="SAM" id="MobiDB-lite"/>
    </source>
</evidence>
<dbReference type="OrthoDB" id="10027823at2759"/>
<accession>A0A084G435</accession>
<evidence type="ECO:0000259" key="7">
    <source>
        <dbReference type="PROSITE" id="PS50850"/>
    </source>
</evidence>
<dbReference type="PANTHER" id="PTHR23520:SF5">
    <property type="entry name" value="TRANSPORTER, PUTATIVE (AFU_ORTHOLOGUE AFUA_3G04000)-RELATED"/>
    <property type="match status" value="1"/>
</dbReference>
<dbReference type="Pfam" id="PF07690">
    <property type="entry name" value="MFS_1"/>
    <property type="match status" value="1"/>
</dbReference>
<feature type="domain" description="Major facilitator superfamily (MFS) profile" evidence="7">
    <location>
        <begin position="1"/>
        <end position="421"/>
    </location>
</feature>
<dbReference type="InterPro" id="IPR011701">
    <property type="entry name" value="MFS"/>
</dbReference>
<keyword evidence="2 6" id="KW-0812">Transmembrane</keyword>
<dbReference type="SUPFAM" id="SSF103473">
    <property type="entry name" value="MFS general substrate transporter"/>
    <property type="match status" value="1"/>
</dbReference>
<feature type="transmembrane region" description="Helical" evidence="6">
    <location>
        <begin position="25"/>
        <end position="47"/>
    </location>
</feature>
<evidence type="ECO:0000256" key="3">
    <source>
        <dbReference type="ARBA" id="ARBA00022989"/>
    </source>
</evidence>
<comment type="subcellular location">
    <subcellularLocation>
        <location evidence="1">Membrane</location>
        <topology evidence="1">Multi-pass membrane protein</topology>
    </subcellularLocation>
</comment>
<evidence type="ECO:0000256" key="4">
    <source>
        <dbReference type="ARBA" id="ARBA00023136"/>
    </source>
</evidence>
<gene>
    <name evidence="8" type="ORF">SAPIO_CDS6334</name>
</gene>
<dbReference type="InterPro" id="IPR005829">
    <property type="entry name" value="Sugar_transporter_CS"/>
</dbReference>
<dbReference type="GO" id="GO:0000329">
    <property type="term" value="C:fungal-type vacuole membrane"/>
    <property type="evidence" value="ECO:0007669"/>
    <property type="project" value="TreeGrafter"/>
</dbReference>
<dbReference type="Gene3D" id="1.20.1250.20">
    <property type="entry name" value="MFS general substrate transporter like domains"/>
    <property type="match status" value="1"/>
</dbReference>
<dbReference type="PROSITE" id="PS00216">
    <property type="entry name" value="SUGAR_TRANSPORT_1"/>
    <property type="match status" value="1"/>
</dbReference>
<evidence type="ECO:0000256" key="1">
    <source>
        <dbReference type="ARBA" id="ARBA00004141"/>
    </source>
</evidence>
<dbReference type="HOGENOM" id="CLU_025894_2_0_1"/>
<keyword evidence="9" id="KW-1185">Reference proteome</keyword>
<dbReference type="OMA" id="CRVIFFA"/>
<reference evidence="8 9" key="1">
    <citation type="journal article" date="2014" name="Genome Announc.">
        <title>Draft genome sequence of the pathogenic fungus Scedosporium apiospermum.</title>
        <authorList>
            <person name="Vandeputte P."/>
            <person name="Ghamrawi S."/>
            <person name="Rechenmann M."/>
            <person name="Iltis A."/>
            <person name="Giraud S."/>
            <person name="Fleury M."/>
            <person name="Thornton C."/>
            <person name="Delhaes L."/>
            <person name="Meyer W."/>
            <person name="Papon N."/>
            <person name="Bouchara J.P."/>
        </authorList>
    </citation>
    <scope>NUCLEOTIDE SEQUENCE [LARGE SCALE GENOMIC DNA]</scope>
    <source>
        <strain evidence="8 9">IHEM 14462</strain>
    </source>
</reference>
<dbReference type="RefSeq" id="XP_016641896.1">
    <property type="nucleotide sequence ID" value="XM_016788462.1"/>
</dbReference>
<dbReference type="AlphaFoldDB" id="A0A084G435"/>
<dbReference type="PROSITE" id="PS50850">
    <property type="entry name" value="MFS"/>
    <property type="match status" value="1"/>
</dbReference>
<dbReference type="InterPro" id="IPR036259">
    <property type="entry name" value="MFS_trans_sf"/>
</dbReference>
<evidence type="ECO:0000256" key="6">
    <source>
        <dbReference type="SAM" id="Phobius"/>
    </source>
</evidence>
<evidence type="ECO:0000313" key="9">
    <source>
        <dbReference type="Proteomes" id="UP000028545"/>
    </source>
</evidence>
<organism evidence="8 9">
    <name type="scientific">Pseudallescheria apiosperma</name>
    <name type="common">Scedosporium apiospermum</name>
    <dbReference type="NCBI Taxonomy" id="563466"/>
    <lineage>
        <taxon>Eukaryota</taxon>
        <taxon>Fungi</taxon>
        <taxon>Dikarya</taxon>
        <taxon>Ascomycota</taxon>
        <taxon>Pezizomycotina</taxon>
        <taxon>Sordariomycetes</taxon>
        <taxon>Hypocreomycetidae</taxon>
        <taxon>Microascales</taxon>
        <taxon>Microascaceae</taxon>
        <taxon>Scedosporium</taxon>
    </lineage>
</organism>
<feature type="transmembrane region" description="Helical" evidence="6">
    <location>
        <begin position="276"/>
        <end position="295"/>
    </location>
</feature>
<evidence type="ECO:0000256" key="2">
    <source>
        <dbReference type="ARBA" id="ARBA00022692"/>
    </source>
</evidence>
<keyword evidence="4 6" id="KW-0472">Membrane</keyword>
<evidence type="ECO:0000313" key="8">
    <source>
        <dbReference type="EMBL" id="KEZ42097.1"/>
    </source>
</evidence>
<feature type="transmembrane region" description="Helical" evidence="6">
    <location>
        <begin position="238"/>
        <end position="264"/>
    </location>
</feature>
<dbReference type="GeneID" id="27725406"/>
<feature type="transmembrane region" description="Helical" evidence="6">
    <location>
        <begin position="119"/>
        <end position="144"/>
    </location>
</feature>
<dbReference type="GO" id="GO:0022857">
    <property type="term" value="F:transmembrane transporter activity"/>
    <property type="evidence" value="ECO:0007669"/>
    <property type="project" value="InterPro"/>
</dbReference>
<dbReference type="InterPro" id="IPR020846">
    <property type="entry name" value="MFS_dom"/>
</dbReference>
<dbReference type="KEGG" id="sapo:SAPIO_CDS6334"/>
<dbReference type="Proteomes" id="UP000028545">
    <property type="component" value="Unassembled WGS sequence"/>
</dbReference>
<feature type="transmembrane region" description="Helical" evidence="6">
    <location>
        <begin position="156"/>
        <end position="177"/>
    </location>
</feature>
<protein>
    <recommendedName>
        <fullName evidence="7">Major facilitator superfamily (MFS) profile domain-containing protein</fullName>
    </recommendedName>
</protein>
<feature type="region of interest" description="Disordered" evidence="5">
    <location>
        <begin position="185"/>
        <end position="204"/>
    </location>
</feature>
<name>A0A084G435_PSEDA</name>
<comment type="caution">
    <text evidence="8">The sequence shown here is derived from an EMBL/GenBank/DDBJ whole genome shotgun (WGS) entry which is preliminary data.</text>
</comment>
<dbReference type="PANTHER" id="PTHR23520">
    <property type="entry name" value="TRANSPORTER, PUTATIVE (AFU_ORTHOLOGUE AFUA_3G04000)-RELATED"/>
    <property type="match status" value="1"/>
</dbReference>
<sequence>MFAYGALTLVLVAFLRELHVSQTRIGLFMTLTLVGDVLISFVLAIFADSVGRRAVLRMGAVLMIVSGTTFFLSQNYWFLLMAAIFGILSPNGGETGPFRAIEESTLAHLTDQRARSDVYAWYNVSGTIGSAFGLVICGWAIHYLHTNLGWQLIDGYRAIFCGYALVGLAKVFLVSGLSDSVELSGPEKAGPQSRGAGNTAESTPLLGQVTPEEELNSVPIKSGKGPMLPTISQESVRVISTLCLLFALDSFATGLAPLAWVTFFFRSRYGLEEGELGSIFFVTRIIGAIAMILASSLAKRHGNIKTMVFTHLPSALFLALIPVPNDVHFSVLFLILRSGLQCMSIAPRSAFVAAIVLPQERTAMMGLVNVVRTTAQSIGPFVTGMLADGGLFWTSFVCAGSLRACYDIGLLILFKNIEQERTKEAESVDEERIVD</sequence>
<dbReference type="EMBL" id="JOWA01000102">
    <property type="protein sequence ID" value="KEZ42097.1"/>
    <property type="molecule type" value="Genomic_DNA"/>
</dbReference>
<dbReference type="VEuPathDB" id="FungiDB:SAPIO_CDS6334"/>